<dbReference type="GO" id="GO:0016787">
    <property type="term" value="F:hydrolase activity"/>
    <property type="evidence" value="ECO:0007669"/>
    <property type="project" value="UniProtKB-KW"/>
</dbReference>
<evidence type="ECO:0000313" key="5">
    <source>
        <dbReference type="Proteomes" id="UP000183209"/>
    </source>
</evidence>
<dbReference type="PANTHER" id="PTHR10655">
    <property type="entry name" value="LYSOPHOSPHOLIPASE-RELATED"/>
    <property type="match status" value="1"/>
</dbReference>
<accession>A0A1I6UHZ3</accession>
<dbReference type="Pfam" id="PF02230">
    <property type="entry name" value="Abhydrolase_2"/>
    <property type="match status" value="1"/>
</dbReference>
<dbReference type="AlphaFoldDB" id="A0A1I6UHZ3"/>
<organism evidence="4 5">
    <name type="scientific">Zhouia amylolytica</name>
    <dbReference type="NCBI Taxonomy" id="376730"/>
    <lineage>
        <taxon>Bacteria</taxon>
        <taxon>Pseudomonadati</taxon>
        <taxon>Bacteroidota</taxon>
        <taxon>Flavobacteriia</taxon>
        <taxon>Flavobacteriales</taxon>
        <taxon>Flavobacteriaceae</taxon>
        <taxon>Zhouia</taxon>
    </lineage>
</organism>
<evidence type="ECO:0000256" key="1">
    <source>
        <dbReference type="ARBA" id="ARBA00006499"/>
    </source>
</evidence>
<dbReference type="RefSeq" id="WP_038263527.1">
    <property type="nucleotide sequence ID" value="NZ_FPAG01000007.1"/>
</dbReference>
<comment type="similarity">
    <text evidence="1">Belongs to the AB hydrolase superfamily. AB hydrolase 2 family.</text>
</comment>
<dbReference type="OrthoDB" id="9795555at2"/>
<dbReference type="Proteomes" id="UP000183209">
    <property type="component" value="Unassembled WGS sequence"/>
</dbReference>
<dbReference type="EMBL" id="FPAG01000007">
    <property type="protein sequence ID" value="SFT01079.1"/>
    <property type="molecule type" value="Genomic_DNA"/>
</dbReference>
<feature type="domain" description="Phospholipase/carboxylesterase/thioesterase" evidence="3">
    <location>
        <begin position="19"/>
        <end position="220"/>
    </location>
</feature>
<evidence type="ECO:0000256" key="2">
    <source>
        <dbReference type="ARBA" id="ARBA00022801"/>
    </source>
</evidence>
<keyword evidence="2" id="KW-0378">Hydrolase</keyword>
<gene>
    <name evidence="4" type="ORF">SAMN04487906_2489</name>
</gene>
<evidence type="ECO:0000259" key="3">
    <source>
        <dbReference type="Pfam" id="PF02230"/>
    </source>
</evidence>
<proteinExistence type="inferred from homology"/>
<sequence length="220" mass="24960">MQKIQDLSLDHLIKQPRLKKEKTPVLFMFHGYGSNEDDLFSFADELPEELFIISVRAPYSMSGFGYAWYAIHFDAEDGKWSDDSQAIKSRELIKDFIDEACEAYELDKENTTLFGFSQGSILSYAVALSYPEKVKNVVALSGYINEGILAPDYTTNNFSKLSIYASHGTVDQVIPVEWAKKTPGFLKALDVDCTYEEFPVGHGVAPQNFFSLKKWLEEHI</sequence>
<reference evidence="4 5" key="1">
    <citation type="submission" date="2016-10" db="EMBL/GenBank/DDBJ databases">
        <authorList>
            <person name="de Groot N.N."/>
        </authorList>
    </citation>
    <scope>NUCLEOTIDE SEQUENCE [LARGE SCALE GENOMIC DNA]</scope>
    <source>
        <strain evidence="4 5">CGMCC 1.6114</strain>
    </source>
</reference>
<dbReference type="InterPro" id="IPR050565">
    <property type="entry name" value="LYPA1-2/EST-like"/>
</dbReference>
<name>A0A1I6UHZ3_9FLAO</name>
<dbReference type="PANTHER" id="PTHR10655:SF17">
    <property type="entry name" value="LYSOPHOSPHOLIPASE-LIKE PROTEIN 1"/>
    <property type="match status" value="1"/>
</dbReference>
<dbReference type="InterPro" id="IPR003140">
    <property type="entry name" value="PLipase/COase/thioEstase"/>
</dbReference>
<dbReference type="SUPFAM" id="SSF53474">
    <property type="entry name" value="alpha/beta-Hydrolases"/>
    <property type="match status" value="1"/>
</dbReference>
<evidence type="ECO:0000313" key="4">
    <source>
        <dbReference type="EMBL" id="SFT01079.1"/>
    </source>
</evidence>
<protein>
    <submittedName>
        <fullName evidence="4">Phospholipase/carboxylesterase</fullName>
    </submittedName>
</protein>
<dbReference type="InterPro" id="IPR029058">
    <property type="entry name" value="AB_hydrolase_fold"/>
</dbReference>
<dbReference type="Gene3D" id="3.40.50.1820">
    <property type="entry name" value="alpha/beta hydrolase"/>
    <property type="match status" value="1"/>
</dbReference>